<dbReference type="Pfam" id="PF02120">
    <property type="entry name" value="Flg_hook"/>
    <property type="match status" value="1"/>
</dbReference>
<name>A0ABV3R8U1_9SPHN</name>
<protein>
    <submittedName>
        <fullName evidence="3">Flagellar hook-length control protein FliK</fullName>
    </submittedName>
</protein>
<keyword evidence="3" id="KW-0966">Cell projection</keyword>
<comment type="caution">
    <text evidence="3">The sequence shown here is derived from an EMBL/GenBank/DDBJ whole genome shotgun (WGS) entry which is preliminary data.</text>
</comment>
<keyword evidence="3" id="KW-0969">Cilium</keyword>
<evidence type="ECO:0000259" key="2">
    <source>
        <dbReference type="Pfam" id="PF02120"/>
    </source>
</evidence>
<feature type="compositionally biased region" description="Low complexity" evidence="1">
    <location>
        <begin position="10"/>
        <end position="21"/>
    </location>
</feature>
<reference evidence="3 4" key="1">
    <citation type="submission" date="2024-06" db="EMBL/GenBank/DDBJ databases">
        <title>Novosphingobium rhizovicinus M1R2S20.</title>
        <authorList>
            <person name="Sun J.-Q."/>
        </authorList>
    </citation>
    <scope>NUCLEOTIDE SEQUENCE [LARGE SCALE GENOMIC DNA]</scope>
    <source>
        <strain evidence="3 4">M1R2S20</strain>
    </source>
</reference>
<feature type="region of interest" description="Disordered" evidence="1">
    <location>
        <begin position="410"/>
        <end position="470"/>
    </location>
</feature>
<dbReference type="Gene3D" id="3.30.750.140">
    <property type="match status" value="1"/>
</dbReference>
<gene>
    <name evidence="3" type="ORF">ABUH87_04870</name>
</gene>
<dbReference type="InterPro" id="IPR038610">
    <property type="entry name" value="FliK-like_C_sf"/>
</dbReference>
<evidence type="ECO:0000313" key="4">
    <source>
        <dbReference type="Proteomes" id="UP001556118"/>
    </source>
</evidence>
<feature type="compositionally biased region" description="Low complexity" evidence="1">
    <location>
        <begin position="425"/>
        <end position="437"/>
    </location>
</feature>
<dbReference type="CDD" id="cd17470">
    <property type="entry name" value="T3SS_Flik_C"/>
    <property type="match status" value="1"/>
</dbReference>
<evidence type="ECO:0000313" key="3">
    <source>
        <dbReference type="EMBL" id="MEW9854509.1"/>
    </source>
</evidence>
<feature type="region of interest" description="Disordered" evidence="1">
    <location>
        <begin position="1"/>
        <end position="21"/>
    </location>
</feature>
<feature type="region of interest" description="Disordered" evidence="1">
    <location>
        <begin position="279"/>
        <end position="310"/>
    </location>
</feature>
<keyword evidence="3" id="KW-0282">Flagellum</keyword>
<feature type="region of interest" description="Disordered" evidence="1">
    <location>
        <begin position="242"/>
        <end position="266"/>
    </location>
</feature>
<keyword evidence="4" id="KW-1185">Reference proteome</keyword>
<proteinExistence type="predicted"/>
<dbReference type="EMBL" id="JBFNXR010000021">
    <property type="protein sequence ID" value="MEW9854509.1"/>
    <property type="molecule type" value="Genomic_DNA"/>
</dbReference>
<dbReference type="RefSeq" id="WP_367770486.1">
    <property type="nucleotide sequence ID" value="NZ_JBFNXR010000021.1"/>
</dbReference>
<dbReference type="InterPro" id="IPR021136">
    <property type="entry name" value="Flagellar_hook_control-like_C"/>
</dbReference>
<feature type="region of interest" description="Disordered" evidence="1">
    <location>
        <begin position="122"/>
        <end position="149"/>
    </location>
</feature>
<accession>A0ABV3R8U1</accession>
<feature type="domain" description="Flagellar hook-length control protein-like C-terminal" evidence="2">
    <location>
        <begin position="344"/>
        <end position="420"/>
    </location>
</feature>
<organism evidence="3 4">
    <name type="scientific">Novosphingobium rhizovicinum</name>
    <dbReference type="NCBI Taxonomy" id="3228928"/>
    <lineage>
        <taxon>Bacteria</taxon>
        <taxon>Pseudomonadati</taxon>
        <taxon>Pseudomonadota</taxon>
        <taxon>Alphaproteobacteria</taxon>
        <taxon>Sphingomonadales</taxon>
        <taxon>Sphingomonadaceae</taxon>
        <taxon>Novosphingobium</taxon>
    </lineage>
</organism>
<feature type="compositionally biased region" description="Low complexity" evidence="1">
    <location>
        <begin position="298"/>
        <end position="310"/>
    </location>
</feature>
<dbReference type="Proteomes" id="UP001556118">
    <property type="component" value="Unassembled WGS sequence"/>
</dbReference>
<evidence type="ECO:0000256" key="1">
    <source>
        <dbReference type="SAM" id="MobiDB-lite"/>
    </source>
</evidence>
<feature type="region of interest" description="Disordered" evidence="1">
    <location>
        <begin position="181"/>
        <end position="203"/>
    </location>
</feature>
<feature type="compositionally biased region" description="Polar residues" evidence="1">
    <location>
        <begin position="281"/>
        <end position="290"/>
    </location>
</feature>
<sequence length="470" mass="47256">MEIAATVTPALGASSTGAAASAGSSGFAELLGQVGNGAAQGGALDPSAATRVPFAGPGLSLQAPAQADGAGTPVNMKMQLLTGAAAVPGTPAEAGASALAELPDGSPEAPALATAALALGQDEAKPEGAVKSAAKSAPEPTQPKGEKDALTAPVLSQQQGPLVEAAPAVSVEMVAEAFPNAAPASVEPEESEPAPDGTSAAAKDALWSQVAPSPQTVQSAAVGKAIQPASKELDLPVANGLQAEAPSGESGSGVAANSDAAPEPASEGFARMVTSAAPERIQQQPASATPASLPAGTPAPQAAAQPLPAPQQQPVYLHAATQSHPTVSFRDDKVAREMGLEIARRVSAGGDELVIRLDPAELGRINIRMTVNEHGHLRAVVAADTPSVLDAIRNDISDLNRALEQAGVRTDGQSFRFDRGGSGDSGSQWQQRYQQQQSGNRDNEHTGLATAEDPASYRPMATNGRINMMA</sequence>